<dbReference type="GO" id="GO:0016874">
    <property type="term" value="F:ligase activity"/>
    <property type="evidence" value="ECO:0007669"/>
    <property type="project" value="UniProtKB-KW"/>
</dbReference>
<evidence type="ECO:0000259" key="6">
    <source>
        <dbReference type="PROSITE" id="PS50075"/>
    </source>
</evidence>
<dbReference type="InterPro" id="IPR045851">
    <property type="entry name" value="AMP-bd_C_sf"/>
</dbReference>
<evidence type="ECO:0000256" key="1">
    <source>
        <dbReference type="ARBA" id="ARBA00001957"/>
    </source>
</evidence>
<dbReference type="CDD" id="cd17646">
    <property type="entry name" value="A_NRPS_AB3403-like"/>
    <property type="match status" value="1"/>
</dbReference>
<dbReference type="Pfam" id="PF00668">
    <property type="entry name" value="Condensation"/>
    <property type="match status" value="1"/>
</dbReference>
<dbReference type="Gene3D" id="3.30.300.30">
    <property type="match status" value="2"/>
</dbReference>
<dbReference type="Gene3D" id="3.30.559.30">
    <property type="entry name" value="Nonribosomal peptide synthetase, condensation domain"/>
    <property type="match status" value="1"/>
</dbReference>
<dbReference type="InterPro" id="IPR020806">
    <property type="entry name" value="PKS_PP-bd"/>
</dbReference>
<dbReference type="Gene3D" id="2.30.38.10">
    <property type="entry name" value="Luciferase, Domain 3"/>
    <property type="match status" value="1"/>
</dbReference>
<dbReference type="FunFam" id="1.10.1200.10:FF:000016">
    <property type="entry name" value="Non-ribosomal peptide synthase"/>
    <property type="match status" value="1"/>
</dbReference>
<dbReference type="Pfam" id="PF00550">
    <property type="entry name" value="PP-binding"/>
    <property type="match status" value="2"/>
</dbReference>
<reference evidence="7 8" key="1">
    <citation type="journal article" date="2016" name="Biochim. Biophys. Acta">
        <title>Characterization of red-shifted phycobilisomes isolated from the chlorophyll f-containing cyanobacterium Halomicronema hongdechloris.</title>
        <authorList>
            <person name="Li Y."/>
            <person name="Lin Y."/>
            <person name="Garvey C.J."/>
            <person name="Birch D."/>
            <person name="Corkery R.W."/>
            <person name="Loughlin P.C."/>
            <person name="Scheer H."/>
            <person name="Willows R.D."/>
            <person name="Chen M."/>
        </authorList>
    </citation>
    <scope>NUCLEOTIDE SEQUENCE [LARGE SCALE GENOMIC DNA]</scope>
    <source>
        <strain evidence="7 8">C2206</strain>
    </source>
</reference>
<dbReference type="Pfam" id="PF00501">
    <property type="entry name" value="AMP-binding"/>
    <property type="match status" value="1"/>
</dbReference>
<keyword evidence="8" id="KW-1185">Reference proteome</keyword>
<evidence type="ECO:0000256" key="3">
    <source>
        <dbReference type="ARBA" id="ARBA00022450"/>
    </source>
</evidence>
<dbReference type="GO" id="GO:0043041">
    <property type="term" value="P:amino acid activation for nonribosomal peptide biosynthetic process"/>
    <property type="evidence" value="ECO:0007669"/>
    <property type="project" value="TreeGrafter"/>
</dbReference>
<dbReference type="FunFam" id="3.40.50.980:FF:000001">
    <property type="entry name" value="Non-ribosomal peptide synthetase"/>
    <property type="match status" value="1"/>
</dbReference>
<evidence type="ECO:0000256" key="2">
    <source>
        <dbReference type="ARBA" id="ARBA00006432"/>
    </source>
</evidence>
<dbReference type="FunFam" id="2.30.38.10:FF:000001">
    <property type="entry name" value="Non-ribosomal peptide synthetase PvdI"/>
    <property type="match status" value="1"/>
</dbReference>
<dbReference type="Pfam" id="PF13193">
    <property type="entry name" value="AMP-binding_C"/>
    <property type="match status" value="2"/>
</dbReference>
<dbReference type="PROSITE" id="PS00455">
    <property type="entry name" value="AMP_BINDING"/>
    <property type="match status" value="1"/>
</dbReference>
<keyword evidence="5" id="KW-0436">Ligase</keyword>
<dbReference type="PANTHER" id="PTHR45527:SF1">
    <property type="entry name" value="FATTY ACID SYNTHASE"/>
    <property type="match status" value="1"/>
</dbReference>
<accession>A0A1Z3HL48</accession>
<dbReference type="FunFam" id="3.30.559.10:FF:000012">
    <property type="entry name" value="Non-ribosomal peptide synthetase"/>
    <property type="match status" value="1"/>
</dbReference>
<dbReference type="Proteomes" id="UP000191901">
    <property type="component" value="Chromosome"/>
</dbReference>
<proteinExistence type="inferred from homology"/>
<dbReference type="GO" id="GO:0008610">
    <property type="term" value="P:lipid biosynthetic process"/>
    <property type="evidence" value="ECO:0007669"/>
    <property type="project" value="UniProtKB-ARBA"/>
</dbReference>
<protein>
    <submittedName>
        <fullName evidence="7">Peptide synthetase</fullName>
    </submittedName>
</protein>
<gene>
    <name evidence="7" type="ORF">XM38_019800</name>
</gene>
<dbReference type="InterPro" id="IPR023213">
    <property type="entry name" value="CAT-like_dom_sf"/>
</dbReference>
<dbReference type="Gene3D" id="3.40.50.12780">
    <property type="entry name" value="N-terminal domain of ligase-like"/>
    <property type="match status" value="1"/>
</dbReference>
<dbReference type="InterPro" id="IPR025110">
    <property type="entry name" value="AMP-bd_C"/>
</dbReference>
<dbReference type="InterPro" id="IPR009081">
    <property type="entry name" value="PP-bd_ACP"/>
</dbReference>
<dbReference type="KEGG" id="hhg:XM38_019800"/>
<dbReference type="GO" id="GO:0005829">
    <property type="term" value="C:cytosol"/>
    <property type="evidence" value="ECO:0007669"/>
    <property type="project" value="TreeGrafter"/>
</dbReference>
<dbReference type="PROSITE" id="PS50075">
    <property type="entry name" value="CARRIER"/>
    <property type="match status" value="2"/>
</dbReference>
<dbReference type="Gene3D" id="3.30.559.10">
    <property type="entry name" value="Chloramphenicol acetyltransferase-like domain"/>
    <property type="match status" value="1"/>
</dbReference>
<dbReference type="FunFam" id="3.30.559.30:FF:000001">
    <property type="entry name" value="Non-ribosomal peptide synthetase"/>
    <property type="match status" value="1"/>
</dbReference>
<dbReference type="FunFam" id="1.10.1200.10:FF:000005">
    <property type="entry name" value="Nonribosomal peptide synthetase 1"/>
    <property type="match status" value="1"/>
</dbReference>
<feature type="domain" description="Carrier" evidence="6">
    <location>
        <begin position="1208"/>
        <end position="1283"/>
    </location>
</feature>
<dbReference type="InterPro" id="IPR042099">
    <property type="entry name" value="ANL_N_sf"/>
</dbReference>
<keyword evidence="4" id="KW-0597">Phosphoprotein</keyword>
<evidence type="ECO:0000256" key="4">
    <source>
        <dbReference type="ARBA" id="ARBA00022553"/>
    </source>
</evidence>
<feature type="domain" description="Carrier" evidence="6">
    <location>
        <begin position="144"/>
        <end position="219"/>
    </location>
</feature>
<dbReference type="RefSeq" id="WP_088429646.1">
    <property type="nucleotide sequence ID" value="NZ_CP021983.2"/>
</dbReference>
<dbReference type="InterPro" id="IPR010071">
    <property type="entry name" value="AA_adenyl_dom"/>
</dbReference>
<dbReference type="SMART" id="SM00823">
    <property type="entry name" value="PKS_PP"/>
    <property type="match status" value="2"/>
</dbReference>
<dbReference type="GO" id="GO:0031177">
    <property type="term" value="F:phosphopantetheine binding"/>
    <property type="evidence" value="ECO:0007669"/>
    <property type="project" value="InterPro"/>
</dbReference>
<dbReference type="FunFam" id="3.30.300.30:FF:000010">
    <property type="entry name" value="Enterobactin synthetase component F"/>
    <property type="match status" value="2"/>
</dbReference>
<evidence type="ECO:0000313" key="8">
    <source>
        <dbReference type="Proteomes" id="UP000191901"/>
    </source>
</evidence>
<comment type="cofactor">
    <cofactor evidence="1">
        <name>pantetheine 4'-phosphate</name>
        <dbReference type="ChEBI" id="CHEBI:47942"/>
    </cofactor>
</comment>
<evidence type="ECO:0000313" key="7">
    <source>
        <dbReference type="EMBL" id="ASC71031.1"/>
    </source>
</evidence>
<sequence>MPNPFSPTPGARLYKTGDLVKYCRDGSLEYLGRLDHQVKLRGFRIELGEIETVLLRHSSVSQAVVVAHQNASGEPQLVGYVVPATASLSPSALRRYLQEQLPDYMVPAAMVLLKELPLTPNGKVDRKALPAPEYQHLDTSATVAARTPIEAMLVSIWADVLKLETVSIQSNFFELGGHSLLATRVMSHVRHAFAVEVPLRRLFEHPTIAELAPVIEAALHEEQGLTSPPITTIERSGPLPLSFAQQRLWFLAQLEPESPFYHLSSALRLHGSLDIDALQASLQILLQRHEALRLGFVSQEGHPAVDLHPTVEVPLAVIDLQDLTAQGQEQGVQQLTGSITHQPFSLDQPPLLRVVLLQCSQQEQVLVFAMHHIVSDGWSMGILVREVAQLYGAIVTGHAPSLSPLPVQYLDYAAWQRQWLHGEVLEQQRQYWQQQLAGAPEVLELPTDHPRPAVQTFRGATQAFGITPELTQGLKQLSRQQNCTLFMTLLAAFQVVLSRYSGQADIVVGSPIANRTRREVEGLIGFFVNTLVLRTSLAGQPSFVEVLQRVREVTLGAYAHQDMPFEQVVELLQPERALSHSPLFQVMFILQNAPQESLALPGVAVEVLESAPESAKFDLTLSLQEGEAGLQGQLEYNTDLFAAATMARLITHLQQVLTAVVRQPEQRVSDLPLLTSAERQRLLVEWNQTEAEYPEACLHELFEAQVERTPEAVALVFEQQHLTYDELNRRANQLAHYLQGQGVGPETLVGVCLERSVAMVIALLGVLKAGGAYVPLDPTYPHERLAFMVQDAQVPLVLTHMALVDVLPNGTHTLCLCLEANWAAIATSDATNPSRPTASSHLSYVIYTSGSTGQPKGAMNTHQGVCNRLQWMQETYQLTQADRVLQKTPFSFDVSVWEFFWPLMTGASLAVAQPGGHQDSHYLAKFIAQEQVSVLHFVPSMLQVFLEELQLESYCKSLRHVICSGEALPLKLHQHYFKRLEANLHNLYGPTEAAIDVTAWACDPHQVENSVPIGRPIANTQVYVLDKAGQPTPIGVPGELHIGGVQLARGYYQRPELTAECFIPNPFSVEPGTRLYKTGDLVRYRADGILEYLGRIDHQVKIRGFRIEIGEIESVLSQHPTVSQTVIIARTSDHGDQQLVGYAVPRPEAALSTTELRRFLRGKLPEYMVPATIMELEALPLTPNGKVDRRSLPMPETGRPELKVAYVIPRTETEQAIAAIWRKVLNVEKIGIHDNFFDLGGHSLLMVQVHSQLSELFSSEISLIEMFKLPTISSLADYFSKTKDETSSESMKEIDKEINMEKDLLNQLLKREE</sequence>
<dbReference type="InterPro" id="IPR000873">
    <property type="entry name" value="AMP-dep_synth/lig_dom"/>
</dbReference>
<dbReference type="EMBL" id="CP021983">
    <property type="protein sequence ID" value="ASC71031.1"/>
    <property type="molecule type" value="Genomic_DNA"/>
</dbReference>
<evidence type="ECO:0000256" key="5">
    <source>
        <dbReference type="ARBA" id="ARBA00022598"/>
    </source>
</evidence>
<dbReference type="InterPro" id="IPR001242">
    <property type="entry name" value="Condensation_dom"/>
</dbReference>
<comment type="similarity">
    <text evidence="2">Belongs to the ATP-dependent AMP-binding enzyme family.</text>
</comment>
<dbReference type="PANTHER" id="PTHR45527">
    <property type="entry name" value="NONRIBOSOMAL PEPTIDE SYNTHETASE"/>
    <property type="match status" value="1"/>
</dbReference>
<dbReference type="GO" id="GO:0072330">
    <property type="term" value="P:monocarboxylic acid biosynthetic process"/>
    <property type="evidence" value="ECO:0007669"/>
    <property type="project" value="UniProtKB-ARBA"/>
</dbReference>
<organism evidence="7 8">
    <name type="scientific">Halomicronema hongdechloris C2206</name>
    <dbReference type="NCBI Taxonomy" id="1641165"/>
    <lineage>
        <taxon>Bacteria</taxon>
        <taxon>Bacillati</taxon>
        <taxon>Cyanobacteriota</taxon>
        <taxon>Cyanophyceae</taxon>
        <taxon>Nodosilineales</taxon>
        <taxon>Nodosilineaceae</taxon>
        <taxon>Halomicronema</taxon>
    </lineage>
</organism>
<dbReference type="GO" id="GO:0044550">
    <property type="term" value="P:secondary metabolite biosynthetic process"/>
    <property type="evidence" value="ECO:0007669"/>
    <property type="project" value="UniProtKB-ARBA"/>
</dbReference>
<dbReference type="FunFam" id="3.40.50.12780:FF:000012">
    <property type="entry name" value="Non-ribosomal peptide synthetase"/>
    <property type="match status" value="1"/>
</dbReference>
<dbReference type="SUPFAM" id="SSF56801">
    <property type="entry name" value="Acetyl-CoA synthetase-like"/>
    <property type="match status" value="2"/>
</dbReference>
<dbReference type="OrthoDB" id="9765680at2"/>
<dbReference type="InterPro" id="IPR020845">
    <property type="entry name" value="AMP-binding_CS"/>
</dbReference>
<dbReference type="FunFam" id="3.40.50.980:FF:000002">
    <property type="entry name" value="Enterobactin synthetase component F"/>
    <property type="match status" value="1"/>
</dbReference>
<dbReference type="Gene3D" id="1.10.1200.10">
    <property type="entry name" value="ACP-like"/>
    <property type="match status" value="2"/>
</dbReference>
<dbReference type="Gene3D" id="3.40.50.980">
    <property type="match status" value="2"/>
</dbReference>
<name>A0A1Z3HL48_9CYAN</name>
<keyword evidence="3" id="KW-0596">Phosphopantetheine</keyword>
<dbReference type="NCBIfam" id="TIGR01733">
    <property type="entry name" value="AA-adenyl-dom"/>
    <property type="match status" value="1"/>
</dbReference>
<dbReference type="SUPFAM" id="SSF52777">
    <property type="entry name" value="CoA-dependent acyltransferases"/>
    <property type="match status" value="2"/>
</dbReference>
<dbReference type="InterPro" id="IPR036736">
    <property type="entry name" value="ACP-like_sf"/>
</dbReference>
<dbReference type="SUPFAM" id="SSF47336">
    <property type="entry name" value="ACP-like"/>
    <property type="match status" value="2"/>
</dbReference>
<dbReference type="CDD" id="cd19531">
    <property type="entry name" value="LCL_NRPS-like"/>
    <property type="match status" value="1"/>
</dbReference>